<dbReference type="EMBL" id="UINC01048289">
    <property type="protein sequence ID" value="SVB58651.1"/>
    <property type="molecule type" value="Genomic_DNA"/>
</dbReference>
<dbReference type="PANTHER" id="PTHR46111">
    <property type="entry name" value="RIBOSOMAL RNA SMALL SUBUNIT METHYLTRANSFERASE I"/>
    <property type="match status" value="1"/>
</dbReference>
<reference evidence="8" key="1">
    <citation type="submission" date="2018-05" db="EMBL/GenBank/DDBJ databases">
        <authorList>
            <person name="Lanie J.A."/>
            <person name="Ng W.-L."/>
            <person name="Kazmierczak K.M."/>
            <person name="Andrzejewski T.M."/>
            <person name="Davidsen T.M."/>
            <person name="Wayne K.J."/>
            <person name="Tettelin H."/>
            <person name="Glass J.I."/>
            <person name="Rusch D."/>
            <person name="Podicherti R."/>
            <person name="Tsui H.-C.T."/>
            <person name="Winkler M.E."/>
        </authorList>
    </citation>
    <scope>NUCLEOTIDE SEQUENCE</scope>
</reference>
<keyword evidence="3" id="KW-0489">Methyltransferase</keyword>
<keyword evidence="5" id="KW-0949">S-adenosyl-L-methionine</keyword>
<dbReference type="PANTHER" id="PTHR46111:SF1">
    <property type="entry name" value="RIBOSOMAL RNA SMALL SUBUNIT METHYLTRANSFERASE I"/>
    <property type="match status" value="1"/>
</dbReference>
<dbReference type="HAMAP" id="MF_01877">
    <property type="entry name" value="16SrRNA_methyltr_I"/>
    <property type="match status" value="1"/>
</dbReference>
<keyword evidence="2" id="KW-0698">rRNA processing</keyword>
<gene>
    <name evidence="8" type="ORF">METZ01_LOCUS211505</name>
</gene>
<dbReference type="InterPro" id="IPR053910">
    <property type="entry name" value="RsmI_HTH"/>
</dbReference>
<dbReference type="PROSITE" id="PS01296">
    <property type="entry name" value="RSMI"/>
    <property type="match status" value="1"/>
</dbReference>
<dbReference type="Pfam" id="PF23016">
    <property type="entry name" value="RsmI_C"/>
    <property type="match status" value="1"/>
</dbReference>
<feature type="domain" description="RsmI HTH" evidence="7">
    <location>
        <begin position="232"/>
        <end position="271"/>
    </location>
</feature>
<dbReference type="InterPro" id="IPR000878">
    <property type="entry name" value="4pyrrol_Mease"/>
</dbReference>
<dbReference type="Gene3D" id="3.30.950.10">
    <property type="entry name" value="Methyltransferase, Cobalt-precorrin-4 Transmethylase, Domain 2"/>
    <property type="match status" value="1"/>
</dbReference>
<dbReference type="InterPro" id="IPR035996">
    <property type="entry name" value="4pyrrol_Methylase_sf"/>
</dbReference>
<sequence>MRPGLYIVATPIGNMDDISLRALDLLASVDRIACEDTRHTRHLLERHGIEARLLPYHEHNAEHMRPAIMARLTHGETIALVSDAGTPLISDPGYKLVRKTIASGIYVSAVPGASAALMALTLSGLPSNRFMFAGFLPPKSRARRKALGDLATINTTLIFFEAPRRLAASLADMAVILGTRDCAIAREMTKLHEEFVRSDLTHLAAHFAEIGAPKGEVVVVVGPPLAAADYSEEHLEARLAYLLQSASVRDAATQLAVETGLARRDLYTLAVHISGKKK</sequence>
<organism evidence="8">
    <name type="scientific">marine metagenome</name>
    <dbReference type="NCBI Taxonomy" id="408172"/>
    <lineage>
        <taxon>unclassified sequences</taxon>
        <taxon>metagenomes</taxon>
        <taxon>ecological metagenomes</taxon>
    </lineage>
</organism>
<dbReference type="Gene3D" id="3.40.1010.10">
    <property type="entry name" value="Cobalt-precorrin-4 Transmethylase, Domain 1"/>
    <property type="match status" value="1"/>
</dbReference>
<keyword evidence="4" id="KW-0808">Transferase</keyword>
<dbReference type="InterPro" id="IPR014776">
    <property type="entry name" value="4pyrrole_Mease_sub2"/>
</dbReference>
<evidence type="ECO:0000256" key="1">
    <source>
        <dbReference type="ARBA" id="ARBA00022490"/>
    </source>
</evidence>
<keyword evidence="1" id="KW-0963">Cytoplasm</keyword>
<dbReference type="FunFam" id="3.40.1010.10:FF:000007">
    <property type="entry name" value="Ribosomal RNA small subunit methyltransferase I"/>
    <property type="match status" value="1"/>
</dbReference>
<evidence type="ECO:0000256" key="3">
    <source>
        <dbReference type="ARBA" id="ARBA00022603"/>
    </source>
</evidence>
<dbReference type="Pfam" id="PF00590">
    <property type="entry name" value="TP_methylase"/>
    <property type="match status" value="1"/>
</dbReference>
<dbReference type="InterPro" id="IPR014777">
    <property type="entry name" value="4pyrrole_Mease_sub1"/>
</dbReference>
<evidence type="ECO:0000259" key="7">
    <source>
        <dbReference type="Pfam" id="PF23016"/>
    </source>
</evidence>
<accession>A0A382F986</accession>
<protein>
    <submittedName>
        <fullName evidence="8">Uncharacterized protein</fullName>
    </submittedName>
</protein>
<dbReference type="FunFam" id="3.30.950.10:FF:000002">
    <property type="entry name" value="Ribosomal RNA small subunit methyltransferase I"/>
    <property type="match status" value="1"/>
</dbReference>
<dbReference type="CDD" id="cd11648">
    <property type="entry name" value="RsmI"/>
    <property type="match status" value="1"/>
</dbReference>
<proteinExistence type="inferred from homology"/>
<dbReference type="PIRSF" id="PIRSF005917">
    <property type="entry name" value="MTase_YraL"/>
    <property type="match status" value="1"/>
</dbReference>
<dbReference type="InterPro" id="IPR018063">
    <property type="entry name" value="SAM_MeTrfase_RsmI_CS"/>
</dbReference>
<feature type="domain" description="Tetrapyrrole methylase" evidence="6">
    <location>
        <begin position="5"/>
        <end position="203"/>
    </location>
</feature>
<dbReference type="InterPro" id="IPR008189">
    <property type="entry name" value="rRNA_ssu_MeTfrase_I"/>
</dbReference>
<evidence type="ECO:0000259" key="6">
    <source>
        <dbReference type="Pfam" id="PF00590"/>
    </source>
</evidence>
<dbReference type="GO" id="GO:0008168">
    <property type="term" value="F:methyltransferase activity"/>
    <property type="evidence" value="ECO:0007669"/>
    <property type="project" value="UniProtKB-KW"/>
</dbReference>
<dbReference type="SUPFAM" id="SSF53790">
    <property type="entry name" value="Tetrapyrrole methylase"/>
    <property type="match status" value="1"/>
</dbReference>
<evidence type="ECO:0000313" key="8">
    <source>
        <dbReference type="EMBL" id="SVB58651.1"/>
    </source>
</evidence>
<dbReference type="GO" id="GO:0032259">
    <property type="term" value="P:methylation"/>
    <property type="evidence" value="ECO:0007669"/>
    <property type="project" value="UniProtKB-KW"/>
</dbReference>
<evidence type="ECO:0000256" key="4">
    <source>
        <dbReference type="ARBA" id="ARBA00022679"/>
    </source>
</evidence>
<dbReference type="NCBIfam" id="TIGR00096">
    <property type="entry name" value="16S rRNA (cytidine(1402)-2'-O)-methyltransferase"/>
    <property type="match status" value="1"/>
</dbReference>
<evidence type="ECO:0000256" key="5">
    <source>
        <dbReference type="ARBA" id="ARBA00022691"/>
    </source>
</evidence>
<dbReference type="GO" id="GO:0006364">
    <property type="term" value="P:rRNA processing"/>
    <property type="evidence" value="ECO:0007669"/>
    <property type="project" value="UniProtKB-KW"/>
</dbReference>
<name>A0A382F986_9ZZZZ</name>
<dbReference type="AlphaFoldDB" id="A0A382F986"/>
<evidence type="ECO:0000256" key="2">
    <source>
        <dbReference type="ARBA" id="ARBA00022552"/>
    </source>
</evidence>